<feature type="binding site" evidence="7">
    <location>
        <begin position="368"/>
        <end position="370"/>
    </location>
    <ligand>
        <name>substrate</name>
        <note>ligand shared with subunit alpha</note>
    </ligand>
</feature>
<accession>A0A8J8T2D2</accession>
<organism evidence="11 12">
    <name type="scientific">Halteria grandinella</name>
    <dbReference type="NCBI Taxonomy" id="5974"/>
    <lineage>
        <taxon>Eukaryota</taxon>
        <taxon>Sar</taxon>
        <taxon>Alveolata</taxon>
        <taxon>Ciliophora</taxon>
        <taxon>Intramacronucleata</taxon>
        <taxon>Spirotrichea</taxon>
        <taxon>Stichotrichia</taxon>
        <taxon>Sporadotrichida</taxon>
        <taxon>Halteriidae</taxon>
        <taxon>Halteria</taxon>
    </lineage>
</organism>
<dbReference type="FunFam" id="3.40.50.261:FF:000001">
    <property type="entry name" value="Succinate--CoA ligase [ADP-forming] subunit beta"/>
    <property type="match status" value="1"/>
</dbReference>
<evidence type="ECO:0000259" key="9">
    <source>
        <dbReference type="Pfam" id="PF00549"/>
    </source>
</evidence>
<reference evidence="11" key="1">
    <citation type="submission" date="2019-06" db="EMBL/GenBank/DDBJ databases">
        <authorList>
            <person name="Zheng W."/>
        </authorList>
    </citation>
    <scope>NUCLEOTIDE SEQUENCE</scope>
    <source>
        <strain evidence="11">QDHG01</strain>
    </source>
</reference>
<feature type="binding site" evidence="7">
    <location>
        <position position="79"/>
    </location>
    <ligand>
        <name>ATP</name>
        <dbReference type="ChEBI" id="CHEBI:30616"/>
    </ligand>
</feature>
<dbReference type="NCBIfam" id="TIGR01016">
    <property type="entry name" value="sucCoAbeta"/>
    <property type="match status" value="1"/>
</dbReference>
<dbReference type="FunFam" id="3.30.470.20:FF:000002">
    <property type="entry name" value="Succinate--CoA ligase [ADP-forming] subunit beta"/>
    <property type="match status" value="1"/>
</dbReference>
<evidence type="ECO:0000259" key="10">
    <source>
        <dbReference type="Pfam" id="PF08442"/>
    </source>
</evidence>
<dbReference type="HAMAP" id="MF_00558">
    <property type="entry name" value="Succ_CoA_beta"/>
    <property type="match status" value="1"/>
</dbReference>
<evidence type="ECO:0000256" key="4">
    <source>
        <dbReference type="ARBA" id="ARBA00022723"/>
    </source>
</evidence>
<comment type="cofactor">
    <cofactor evidence="7">
        <name>Mg(2+)</name>
        <dbReference type="ChEBI" id="CHEBI:18420"/>
    </cofactor>
    <text evidence="7">Binds 1 Mg(2+) ion per subunit.</text>
</comment>
<evidence type="ECO:0000256" key="1">
    <source>
        <dbReference type="ARBA" id="ARBA00005064"/>
    </source>
</evidence>
<keyword evidence="3 7" id="KW-0436">Ligase</keyword>
<feature type="domain" description="ATP-grasp fold succinyl-CoA synthetase-type" evidence="10">
    <location>
        <begin position="34"/>
        <end position="242"/>
    </location>
</feature>
<protein>
    <recommendedName>
        <fullName evidence="7">Succinate--CoA ligase [ADP-forming] subunit beta, mitochondrial</fullName>
        <ecNumber evidence="7">6.2.1.5</ecNumber>
    </recommendedName>
    <alternativeName>
        <fullName evidence="7">Succinyl-CoA synthetase beta chain</fullName>
        <shortName evidence="7">SCS-beta</shortName>
    </alternativeName>
</protein>
<dbReference type="PANTHER" id="PTHR11815">
    <property type="entry name" value="SUCCINYL-COA SYNTHETASE BETA CHAIN"/>
    <property type="match status" value="1"/>
</dbReference>
<keyword evidence="5 7" id="KW-0547">Nucleotide-binding</keyword>
<keyword evidence="6 7" id="KW-0460">Magnesium</keyword>
<dbReference type="PANTHER" id="PTHR11815:SF10">
    <property type="entry name" value="SUCCINATE--COA LIGASE [GDP-FORMING] SUBUNIT BETA, MITOCHONDRIAL"/>
    <property type="match status" value="1"/>
</dbReference>
<comment type="catalytic activity">
    <reaction evidence="7">
        <text>succinate + ATP + CoA = succinyl-CoA + ADP + phosphate</text>
        <dbReference type="Rhea" id="RHEA:17661"/>
        <dbReference type="ChEBI" id="CHEBI:30031"/>
        <dbReference type="ChEBI" id="CHEBI:30616"/>
        <dbReference type="ChEBI" id="CHEBI:43474"/>
        <dbReference type="ChEBI" id="CHEBI:57287"/>
        <dbReference type="ChEBI" id="CHEBI:57292"/>
        <dbReference type="ChEBI" id="CHEBI:456216"/>
        <dbReference type="EC" id="6.2.1.5"/>
    </reaction>
</comment>
<evidence type="ECO:0000256" key="7">
    <source>
        <dbReference type="HAMAP-Rule" id="MF_03219"/>
    </source>
</evidence>
<dbReference type="EC" id="6.2.1.5" evidence="7"/>
<evidence type="ECO:0000256" key="6">
    <source>
        <dbReference type="ARBA" id="ARBA00022842"/>
    </source>
</evidence>
<feature type="binding site" evidence="7">
    <location>
        <position position="253"/>
    </location>
    <ligand>
        <name>Mg(2+)</name>
        <dbReference type="ChEBI" id="CHEBI:18420"/>
    </ligand>
</feature>
<evidence type="ECO:0000256" key="8">
    <source>
        <dbReference type="RuleBase" id="RU361258"/>
    </source>
</evidence>
<evidence type="ECO:0000313" key="12">
    <source>
        <dbReference type="Proteomes" id="UP000785679"/>
    </source>
</evidence>
<dbReference type="Gene3D" id="3.30.1490.20">
    <property type="entry name" value="ATP-grasp fold, A domain"/>
    <property type="match status" value="1"/>
</dbReference>
<feature type="binding site" evidence="7">
    <location>
        <begin position="86"/>
        <end position="88"/>
    </location>
    <ligand>
        <name>ATP</name>
        <dbReference type="ChEBI" id="CHEBI:30616"/>
    </ligand>
</feature>
<comment type="subunit">
    <text evidence="7 8">Heterodimer of an alpha and a beta subunit.</text>
</comment>
<dbReference type="Proteomes" id="UP000785679">
    <property type="component" value="Unassembled WGS sequence"/>
</dbReference>
<keyword evidence="7" id="KW-0496">Mitochondrion</keyword>
<comment type="similarity">
    <text evidence="7 8">Belongs to the succinate/malate CoA ligase beta subunit family.</text>
</comment>
<comment type="pathway">
    <text evidence="1 7">Carbohydrate metabolism; tricarboxylic acid cycle; succinate from succinyl-CoA (ligase route): step 1/1.</text>
</comment>
<dbReference type="GO" id="GO:0006099">
    <property type="term" value="P:tricarboxylic acid cycle"/>
    <property type="evidence" value="ECO:0007669"/>
    <property type="project" value="UniProtKB-UniRule"/>
</dbReference>
<name>A0A8J8T2D2_HALGN</name>
<evidence type="ECO:0000256" key="3">
    <source>
        <dbReference type="ARBA" id="ARBA00022598"/>
    </source>
</evidence>
<dbReference type="GO" id="GO:0042709">
    <property type="term" value="C:succinate-CoA ligase complex"/>
    <property type="evidence" value="ECO:0007669"/>
    <property type="project" value="TreeGrafter"/>
</dbReference>
<dbReference type="InterPro" id="IPR005811">
    <property type="entry name" value="SUCC_ACL_C"/>
</dbReference>
<dbReference type="Gene3D" id="3.30.470.20">
    <property type="entry name" value="ATP-grasp fold, B domain"/>
    <property type="match status" value="1"/>
</dbReference>
<feature type="binding site" evidence="7">
    <location>
        <position position="239"/>
    </location>
    <ligand>
        <name>Mg(2+)</name>
        <dbReference type="ChEBI" id="CHEBI:18420"/>
    </ligand>
</feature>
<dbReference type="GO" id="GO:0005739">
    <property type="term" value="C:mitochondrion"/>
    <property type="evidence" value="ECO:0007669"/>
    <property type="project" value="UniProtKB-SubCell"/>
</dbReference>
<dbReference type="NCBIfam" id="NF001913">
    <property type="entry name" value="PRK00696.1"/>
    <property type="match status" value="1"/>
</dbReference>
<feature type="domain" description="ATP-citrate synthase/succinyl-CoA ligase C-terminal" evidence="9">
    <location>
        <begin position="309"/>
        <end position="404"/>
    </location>
</feature>
<feature type="binding site" evidence="7">
    <location>
        <position position="311"/>
    </location>
    <ligand>
        <name>substrate</name>
        <note>ligand shared with subunit alpha</note>
    </ligand>
</feature>
<dbReference type="GO" id="GO:0005524">
    <property type="term" value="F:ATP binding"/>
    <property type="evidence" value="ECO:0007669"/>
    <property type="project" value="UniProtKB-UniRule"/>
</dbReference>
<comment type="function">
    <text evidence="7">Succinyl-CoA synthetase functions in the citric acid cycle (TCA), coupling the hydrolysis of succinyl-CoA to the synthesis of ATP and thus represents the only step of substrate-level phosphorylation in the TCA. The beta subunit provides nucleotide specificity of the enzyme and binds the substrate succinate, while the binding sites for coenzyme A and phosphate are found in the alpha subunit.</text>
</comment>
<dbReference type="PIRSF" id="PIRSF001554">
    <property type="entry name" value="SucCS_beta"/>
    <property type="match status" value="1"/>
</dbReference>
<dbReference type="Pfam" id="PF08442">
    <property type="entry name" value="ATP-grasp_2"/>
    <property type="match status" value="1"/>
</dbReference>
<dbReference type="AlphaFoldDB" id="A0A8J8T2D2"/>
<dbReference type="InterPro" id="IPR005809">
    <property type="entry name" value="Succ_CoA_ligase-like_bsu"/>
</dbReference>
<proteinExistence type="inferred from homology"/>
<dbReference type="GO" id="GO:0000287">
    <property type="term" value="F:magnesium ion binding"/>
    <property type="evidence" value="ECO:0007669"/>
    <property type="project" value="UniProtKB-UniRule"/>
</dbReference>
<dbReference type="InterPro" id="IPR013815">
    <property type="entry name" value="ATP_grasp_subdomain_1"/>
</dbReference>
<dbReference type="SUPFAM" id="SSF52210">
    <property type="entry name" value="Succinyl-CoA synthetase domains"/>
    <property type="match status" value="1"/>
</dbReference>
<comment type="caution">
    <text evidence="7">Lacks conserved residue(s) required for the propagation of feature annotation.</text>
</comment>
<evidence type="ECO:0000256" key="2">
    <source>
        <dbReference type="ARBA" id="ARBA00022532"/>
    </source>
</evidence>
<dbReference type="InterPro" id="IPR016102">
    <property type="entry name" value="Succinyl-CoA_synth-like"/>
</dbReference>
<dbReference type="Gene3D" id="3.40.50.261">
    <property type="entry name" value="Succinyl-CoA synthetase domains"/>
    <property type="match status" value="1"/>
</dbReference>
<dbReference type="UniPathway" id="UPA00223">
    <property type="reaction ID" value="UER00999"/>
</dbReference>
<keyword evidence="4 7" id="KW-0479">Metal-binding</keyword>
<dbReference type="PROSITE" id="PS01217">
    <property type="entry name" value="SUCCINYL_COA_LIG_3"/>
    <property type="match status" value="1"/>
</dbReference>
<comment type="caution">
    <text evidence="11">The sequence shown here is derived from an EMBL/GenBank/DDBJ whole genome shotgun (WGS) entry which is preliminary data.</text>
</comment>
<dbReference type="OrthoDB" id="1552at2759"/>
<dbReference type="InterPro" id="IPR017866">
    <property type="entry name" value="Succ-CoA_synthase_bsu_CS"/>
</dbReference>
<keyword evidence="2 7" id="KW-0816">Tricarboxylic acid cycle</keyword>
<sequence length="440" mass="47539">MFSSIFSKYAIKSTARHQLMAPQMLLTTPRRFIDLHEFQSKFIMGKFGINVQRGQLAKTPEEAAAIASTLSNKGGLILKAQVKAGGRGKGKLTSGLKGGVQICKTPQQIQDFTKQMLGYNLITHQTPPEGLLVKSVLVHEGVDIDKQLYLAILHDRKNQGLCVVSSVKGGMDIEEVAKEEPEAIKVHTIDIRVGLTDEIAAKVIDSLQLTGKLREQGIEQLKKLYKMFNDLDATQIEVNPWAITPEKDIYCVDAKINIDDAALFRQEDLAQMYKDGAGSTSAADYDVNEEKAVAAGLNYIALEGNIGCMVNGAGLAMATMDIIQLKGGKPANFLDVGGGATTSQVKTAFEILSQHHQVKAIFVNIFGGIMKCDTIAQGIIDAAAQVKIDVPVVVRLTGTNADKAFTLLDEFSKSNKSTMKLIVNPSFDSAAQTVVQAAAQ</sequence>
<evidence type="ECO:0000256" key="5">
    <source>
        <dbReference type="ARBA" id="ARBA00022741"/>
    </source>
</evidence>
<dbReference type="GO" id="GO:0006104">
    <property type="term" value="P:succinyl-CoA metabolic process"/>
    <property type="evidence" value="ECO:0007669"/>
    <property type="project" value="TreeGrafter"/>
</dbReference>
<evidence type="ECO:0000313" key="11">
    <source>
        <dbReference type="EMBL" id="TNV79699.1"/>
    </source>
</evidence>
<comment type="subcellular location">
    <subcellularLocation>
        <location evidence="7">Mitochondrion</location>
    </subcellularLocation>
</comment>
<gene>
    <name evidence="11" type="ORF">FGO68_gene10397</name>
</gene>
<dbReference type="InterPro" id="IPR013650">
    <property type="entry name" value="ATP-grasp_succ-CoA_synth-type"/>
</dbReference>
<dbReference type="FunFam" id="3.30.1490.20:FF:000002">
    <property type="entry name" value="Succinate--CoA ligase [ADP-forming] subunit beta"/>
    <property type="match status" value="1"/>
</dbReference>
<dbReference type="SUPFAM" id="SSF56059">
    <property type="entry name" value="Glutathione synthetase ATP-binding domain-like"/>
    <property type="match status" value="1"/>
</dbReference>
<dbReference type="Pfam" id="PF00549">
    <property type="entry name" value="Ligase_CoA"/>
    <property type="match status" value="1"/>
</dbReference>
<dbReference type="EMBL" id="RRYP01008545">
    <property type="protein sequence ID" value="TNV79699.1"/>
    <property type="molecule type" value="Genomic_DNA"/>
</dbReference>
<dbReference type="GO" id="GO:0004775">
    <property type="term" value="F:succinate-CoA ligase (ADP-forming) activity"/>
    <property type="evidence" value="ECO:0007669"/>
    <property type="project" value="UniProtKB-UniRule"/>
</dbReference>
<keyword evidence="12" id="KW-1185">Reference proteome</keyword>
<keyword evidence="7" id="KW-0067">ATP-binding</keyword>